<evidence type="ECO:0000313" key="11">
    <source>
        <dbReference type="Proteomes" id="UP000253606"/>
    </source>
</evidence>
<sequence length="507" mass="56674">MSTTKTRVRFAPSPTGLLHVGNARTALYNWLYARHTGGDFILRIEDTDLERSEERHEAQLMQDLQWMGLAWDEGPELSGAGGGPHGPYRQSERLEIYREHTARLLAEGKAYRCFCTPEELEAERKLAAAEHRPQIYSRRCLAIPPAESEARAASGEHFAVRLQIPDRPLRFHDLVRGDVEFAADSVSDPVLVRSASGASAGIPVYNYVVTIDDALMEITHVIRGDDHISNTPKQVAIYEAFGWKVPEFAHLSTILGADRERLSKRHGATSIASFREMGILPEALVNYLALLGWGAEGGLRETFTPGELINEFKLERVTASPAVFDFEKLNWLNRHYLKLAEPARITDLAWPYFTAAGLLPSVQSVEITEWFTKVLALFLPAVDRLDQLPGRTHFLFQINPDAAVSNPENAELLATENAQRVLAELAVRAREFEGDLTAELFKTWMNEIKAETGVKGKDLFHPVRIALTGSHSGPEFEKLIPLIEEGSTLALPNHLPSVRERIQEFTS</sequence>
<dbReference type="Proteomes" id="UP000253606">
    <property type="component" value="Chromosome"/>
</dbReference>
<dbReference type="EC" id="6.1.1.17" evidence="7"/>
<keyword evidence="6 7" id="KW-0030">Aminoacyl-tRNA synthetase</keyword>
<comment type="similarity">
    <text evidence="1 7">Belongs to the class-I aminoacyl-tRNA synthetase family. Glutamate--tRNA ligase type 1 subfamily.</text>
</comment>
<dbReference type="KEGG" id="abas:ACPOL_1463"/>
<dbReference type="InterPro" id="IPR045462">
    <property type="entry name" value="aa-tRNA-synth_I_cd-bd"/>
</dbReference>
<dbReference type="InterPro" id="IPR033910">
    <property type="entry name" value="GluRS_core"/>
</dbReference>
<keyword evidence="11" id="KW-1185">Reference proteome</keyword>
<dbReference type="SUPFAM" id="SSF52374">
    <property type="entry name" value="Nucleotidylyl transferase"/>
    <property type="match status" value="1"/>
</dbReference>
<name>A0A2Z5FV89_9BACT</name>
<dbReference type="InterPro" id="IPR049940">
    <property type="entry name" value="GluQ/Sye"/>
</dbReference>
<dbReference type="Pfam" id="PF19269">
    <property type="entry name" value="Anticodon_2"/>
    <property type="match status" value="1"/>
</dbReference>
<comment type="subunit">
    <text evidence="7">Monomer.</text>
</comment>
<feature type="domain" description="Aminoacyl-tRNA synthetase class I anticodon-binding" evidence="9">
    <location>
        <begin position="347"/>
        <end position="489"/>
    </location>
</feature>
<gene>
    <name evidence="7" type="primary">gltX</name>
    <name evidence="10" type="ORF">ACPOL_1463</name>
</gene>
<organism evidence="10 11">
    <name type="scientific">Acidisarcina polymorpha</name>
    <dbReference type="NCBI Taxonomy" id="2211140"/>
    <lineage>
        <taxon>Bacteria</taxon>
        <taxon>Pseudomonadati</taxon>
        <taxon>Acidobacteriota</taxon>
        <taxon>Terriglobia</taxon>
        <taxon>Terriglobales</taxon>
        <taxon>Acidobacteriaceae</taxon>
        <taxon>Acidisarcina</taxon>
    </lineage>
</organism>
<keyword evidence="3 7" id="KW-0547">Nucleotide-binding</keyword>
<evidence type="ECO:0000256" key="2">
    <source>
        <dbReference type="ARBA" id="ARBA00022598"/>
    </source>
</evidence>
<dbReference type="InterPro" id="IPR020058">
    <property type="entry name" value="Glu/Gln-tRNA-synth_Ib_cat-dom"/>
</dbReference>
<feature type="short sequence motif" description="'HIGH' region" evidence="7">
    <location>
        <begin position="12"/>
        <end position="22"/>
    </location>
</feature>
<keyword evidence="5 7" id="KW-0648">Protein biosynthesis</keyword>
<dbReference type="InterPro" id="IPR001412">
    <property type="entry name" value="aa-tRNA-synth_I_CS"/>
</dbReference>
<comment type="function">
    <text evidence="7">Catalyzes the attachment of glutamate to tRNA(Glu) in a two-step reaction: glutamate is first activated by ATP to form Glu-AMP and then transferred to the acceptor end of tRNA(Glu).</text>
</comment>
<dbReference type="PANTHER" id="PTHR43311:SF2">
    <property type="entry name" value="GLUTAMATE--TRNA LIGASE, MITOCHONDRIAL-RELATED"/>
    <property type="match status" value="1"/>
</dbReference>
<dbReference type="SUPFAM" id="SSF48163">
    <property type="entry name" value="An anticodon-binding domain of class I aminoacyl-tRNA synthetases"/>
    <property type="match status" value="1"/>
</dbReference>
<comment type="caution">
    <text evidence="7">Lacks conserved residue(s) required for the propagation of feature annotation.</text>
</comment>
<evidence type="ECO:0000256" key="3">
    <source>
        <dbReference type="ARBA" id="ARBA00022741"/>
    </source>
</evidence>
<dbReference type="NCBIfam" id="TIGR00464">
    <property type="entry name" value="gltX_bact"/>
    <property type="match status" value="1"/>
</dbReference>
<feature type="domain" description="Glutamyl/glutaminyl-tRNA synthetase class Ib catalytic" evidence="8">
    <location>
        <begin position="6"/>
        <end position="331"/>
    </location>
</feature>
<evidence type="ECO:0000256" key="1">
    <source>
        <dbReference type="ARBA" id="ARBA00007894"/>
    </source>
</evidence>
<dbReference type="InterPro" id="IPR004527">
    <property type="entry name" value="Glu-tRNA-ligase_bac/mito"/>
</dbReference>
<dbReference type="GO" id="GO:0005829">
    <property type="term" value="C:cytosol"/>
    <property type="evidence" value="ECO:0007669"/>
    <property type="project" value="TreeGrafter"/>
</dbReference>
<dbReference type="GO" id="GO:0008270">
    <property type="term" value="F:zinc ion binding"/>
    <property type="evidence" value="ECO:0007669"/>
    <property type="project" value="InterPro"/>
</dbReference>
<dbReference type="OrthoDB" id="9807503at2"/>
<evidence type="ECO:0000256" key="5">
    <source>
        <dbReference type="ARBA" id="ARBA00022917"/>
    </source>
</evidence>
<keyword evidence="4 7" id="KW-0067">ATP-binding</keyword>
<dbReference type="PRINTS" id="PR00987">
    <property type="entry name" value="TRNASYNTHGLU"/>
</dbReference>
<dbReference type="InterPro" id="IPR014729">
    <property type="entry name" value="Rossmann-like_a/b/a_fold"/>
</dbReference>
<dbReference type="InterPro" id="IPR008925">
    <property type="entry name" value="aa_tRNA-synth_I_cd-bd_sf"/>
</dbReference>
<evidence type="ECO:0000256" key="7">
    <source>
        <dbReference type="HAMAP-Rule" id="MF_00022"/>
    </source>
</evidence>
<dbReference type="Gene3D" id="3.40.50.620">
    <property type="entry name" value="HUPs"/>
    <property type="match status" value="1"/>
</dbReference>
<reference evidence="10 11" key="1">
    <citation type="journal article" date="2018" name="Front. Microbiol.">
        <title>Hydrolytic Capabilities as a Key to Environmental Success: Chitinolytic and Cellulolytic Acidobacteria From Acidic Sub-arctic Soils and Boreal Peatlands.</title>
        <authorList>
            <person name="Belova S.E."/>
            <person name="Ravin N.V."/>
            <person name="Pankratov T.A."/>
            <person name="Rakitin A.L."/>
            <person name="Ivanova A.A."/>
            <person name="Beletsky A.V."/>
            <person name="Mardanov A.V."/>
            <person name="Sinninghe Damste J.S."/>
            <person name="Dedysh S.N."/>
        </authorList>
    </citation>
    <scope>NUCLEOTIDE SEQUENCE [LARGE SCALE GENOMIC DNA]</scope>
    <source>
        <strain evidence="10 11">SBC82</strain>
    </source>
</reference>
<accession>A0A2Z5FV89</accession>
<proteinExistence type="inferred from homology"/>
<dbReference type="GO" id="GO:0005524">
    <property type="term" value="F:ATP binding"/>
    <property type="evidence" value="ECO:0007669"/>
    <property type="project" value="UniProtKB-UniRule"/>
</dbReference>
<dbReference type="GO" id="GO:0004818">
    <property type="term" value="F:glutamate-tRNA ligase activity"/>
    <property type="evidence" value="ECO:0007669"/>
    <property type="project" value="UniProtKB-UniRule"/>
</dbReference>
<protein>
    <recommendedName>
        <fullName evidence="7">Glutamate--tRNA ligase</fullName>
        <ecNumber evidence="7">6.1.1.17</ecNumber>
    </recommendedName>
    <alternativeName>
        <fullName evidence="7">Glutamyl-tRNA synthetase</fullName>
        <shortName evidence="7">GluRS</shortName>
    </alternativeName>
</protein>
<dbReference type="Gene3D" id="1.10.10.350">
    <property type="match status" value="1"/>
</dbReference>
<dbReference type="InterPro" id="IPR020751">
    <property type="entry name" value="aa-tRNA-synth_I_codon-bd_sub2"/>
</dbReference>
<evidence type="ECO:0000259" key="9">
    <source>
        <dbReference type="Pfam" id="PF19269"/>
    </source>
</evidence>
<dbReference type="InterPro" id="IPR000924">
    <property type="entry name" value="Glu/Gln-tRNA-synth"/>
</dbReference>
<dbReference type="GO" id="GO:0000049">
    <property type="term" value="F:tRNA binding"/>
    <property type="evidence" value="ECO:0007669"/>
    <property type="project" value="InterPro"/>
</dbReference>
<dbReference type="PROSITE" id="PS00178">
    <property type="entry name" value="AA_TRNA_LIGASE_I"/>
    <property type="match status" value="1"/>
</dbReference>
<dbReference type="GO" id="GO:0006424">
    <property type="term" value="P:glutamyl-tRNA aminoacylation"/>
    <property type="evidence" value="ECO:0007669"/>
    <property type="project" value="UniProtKB-UniRule"/>
</dbReference>
<dbReference type="Pfam" id="PF00749">
    <property type="entry name" value="tRNA-synt_1c"/>
    <property type="match status" value="1"/>
</dbReference>
<dbReference type="HAMAP" id="MF_00022">
    <property type="entry name" value="Glu_tRNA_synth_type1"/>
    <property type="match status" value="1"/>
</dbReference>
<dbReference type="AlphaFoldDB" id="A0A2Z5FV89"/>
<evidence type="ECO:0000259" key="8">
    <source>
        <dbReference type="Pfam" id="PF00749"/>
    </source>
</evidence>
<keyword evidence="7" id="KW-0963">Cytoplasm</keyword>
<dbReference type="RefSeq" id="WP_114206372.1">
    <property type="nucleotide sequence ID" value="NZ_CP030840.1"/>
</dbReference>
<keyword evidence="2 7" id="KW-0436">Ligase</keyword>
<feature type="binding site" evidence="7">
    <location>
        <position position="264"/>
    </location>
    <ligand>
        <name>ATP</name>
        <dbReference type="ChEBI" id="CHEBI:30616"/>
    </ligand>
</feature>
<comment type="subcellular location">
    <subcellularLocation>
        <location evidence="7">Cytoplasm</location>
    </subcellularLocation>
</comment>
<dbReference type="CDD" id="cd00808">
    <property type="entry name" value="GluRS_core"/>
    <property type="match status" value="1"/>
</dbReference>
<dbReference type="FunFam" id="3.40.50.620:FF:000045">
    <property type="entry name" value="Glutamate--tRNA ligase, mitochondrial"/>
    <property type="match status" value="1"/>
</dbReference>
<feature type="short sequence motif" description="'KMSKS' region" evidence="7">
    <location>
        <begin position="261"/>
        <end position="265"/>
    </location>
</feature>
<comment type="catalytic activity">
    <reaction evidence="7">
        <text>tRNA(Glu) + L-glutamate + ATP = L-glutamyl-tRNA(Glu) + AMP + diphosphate</text>
        <dbReference type="Rhea" id="RHEA:23540"/>
        <dbReference type="Rhea" id="RHEA-COMP:9663"/>
        <dbReference type="Rhea" id="RHEA-COMP:9680"/>
        <dbReference type="ChEBI" id="CHEBI:29985"/>
        <dbReference type="ChEBI" id="CHEBI:30616"/>
        <dbReference type="ChEBI" id="CHEBI:33019"/>
        <dbReference type="ChEBI" id="CHEBI:78442"/>
        <dbReference type="ChEBI" id="CHEBI:78520"/>
        <dbReference type="ChEBI" id="CHEBI:456215"/>
        <dbReference type="EC" id="6.1.1.17"/>
    </reaction>
</comment>
<evidence type="ECO:0000313" key="10">
    <source>
        <dbReference type="EMBL" id="AXC10809.1"/>
    </source>
</evidence>
<evidence type="ECO:0000256" key="6">
    <source>
        <dbReference type="ARBA" id="ARBA00023146"/>
    </source>
</evidence>
<dbReference type="EMBL" id="CP030840">
    <property type="protein sequence ID" value="AXC10809.1"/>
    <property type="molecule type" value="Genomic_DNA"/>
</dbReference>
<evidence type="ECO:0000256" key="4">
    <source>
        <dbReference type="ARBA" id="ARBA00022840"/>
    </source>
</evidence>
<dbReference type="PANTHER" id="PTHR43311">
    <property type="entry name" value="GLUTAMATE--TRNA LIGASE"/>
    <property type="match status" value="1"/>
</dbReference>